<feature type="compositionally biased region" description="Polar residues" evidence="1">
    <location>
        <begin position="524"/>
        <end position="537"/>
    </location>
</feature>
<keyword evidence="3" id="KW-1185">Reference proteome</keyword>
<dbReference type="Proteomes" id="UP000623467">
    <property type="component" value="Unassembled WGS sequence"/>
</dbReference>
<comment type="caution">
    <text evidence="2">The sequence shown here is derived from an EMBL/GenBank/DDBJ whole genome shotgun (WGS) entry which is preliminary data.</text>
</comment>
<feature type="compositionally biased region" description="Acidic residues" evidence="1">
    <location>
        <begin position="401"/>
        <end position="419"/>
    </location>
</feature>
<accession>A0A8H6XJH9</accession>
<dbReference type="EMBL" id="JACAZH010000027">
    <property type="protein sequence ID" value="KAF7341569.1"/>
    <property type="molecule type" value="Genomic_DNA"/>
</dbReference>
<feature type="region of interest" description="Disordered" evidence="1">
    <location>
        <begin position="46"/>
        <end position="69"/>
    </location>
</feature>
<feature type="compositionally biased region" description="Basic and acidic residues" evidence="1">
    <location>
        <begin position="388"/>
        <end position="400"/>
    </location>
</feature>
<organism evidence="2 3">
    <name type="scientific">Mycena sanguinolenta</name>
    <dbReference type="NCBI Taxonomy" id="230812"/>
    <lineage>
        <taxon>Eukaryota</taxon>
        <taxon>Fungi</taxon>
        <taxon>Dikarya</taxon>
        <taxon>Basidiomycota</taxon>
        <taxon>Agaricomycotina</taxon>
        <taxon>Agaricomycetes</taxon>
        <taxon>Agaricomycetidae</taxon>
        <taxon>Agaricales</taxon>
        <taxon>Marasmiineae</taxon>
        <taxon>Mycenaceae</taxon>
        <taxon>Mycena</taxon>
    </lineage>
</organism>
<name>A0A8H6XJH9_9AGAR</name>
<protein>
    <submittedName>
        <fullName evidence="2">Uncharacterized protein</fullName>
    </submittedName>
</protein>
<dbReference type="OrthoDB" id="3009876at2759"/>
<dbReference type="AlphaFoldDB" id="A0A8H6XJH9"/>
<feature type="compositionally biased region" description="Basic and acidic residues" evidence="1">
    <location>
        <begin position="55"/>
        <end position="69"/>
    </location>
</feature>
<reference evidence="2" key="1">
    <citation type="submission" date="2020-05" db="EMBL/GenBank/DDBJ databases">
        <title>Mycena genomes resolve the evolution of fungal bioluminescence.</title>
        <authorList>
            <person name="Tsai I.J."/>
        </authorList>
    </citation>
    <scope>NUCLEOTIDE SEQUENCE</scope>
    <source>
        <strain evidence="2">160909Yilan</strain>
    </source>
</reference>
<feature type="region of interest" description="Disordered" evidence="1">
    <location>
        <begin position="386"/>
        <end position="559"/>
    </location>
</feature>
<evidence type="ECO:0000313" key="2">
    <source>
        <dbReference type="EMBL" id="KAF7341569.1"/>
    </source>
</evidence>
<sequence>MKHFLGAVASLICPVVAFIAALLSSSIMPTTFKTIQAVSAPRARASAPARAPLTAEEKKEKRDERAEKQENIDRDVAEWFSYTEAKAIELAKKYDKRPRYFLDIFFQGGAHMVNHQEKVNPYNAFKAEKAAQRREDGETGMKVQELHEEYKEEYEALTATEKAELVARFEKIKEDIPKIRRDTPKARVQDVANTVRNIEALFRGLSYRVGVEGFFCIVRNTTEFYMGPQWYFTSDAIRQYMPLAVRRKWDTGEVGTRLEAFAVAGCDAMSLLQNNRQKVTFLKNEIRDRLLDLLVAITGNPNIRMDYIYFEECIVLKYGIDIVGWTCARFVNPSDLSSSLTVLTTLRDAIRDGTCKFVKLTAAERKARREKWNADVVAGTVIPRSRATRSDAGVKRKASERDEDDDEVNSDVPQEDDDTGSGPVVEEPADDPTPAAAARPTKRRKTAKASSASTKPRAAPKSRAAAKSKPARERRSDAANKENGDGLGRRDDEVTRAAAERLKRRTKSRSIIEDDEDDDGVPPSNGTLGSALTSITPNPAPLNIAHSASPDAAPAPSLDAAVPDHFLHCIDPRLLAQ</sequence>
<proteinExistence type="predicted"/>
<gene>
    <name evidence="2" type="ORF">MSAN_02053800</name>
</gene>
<feature type="compositionally biased region" description="Low complexity" evidence="1">
    <location>
        <begin position="545"/>
        <end position="559"/>
    </location>
</feature>
<evidence type="ECO:0000256" key="1">
    <source>
        <dbReference type="SAM" id="MobiDB-lite"/>
    </source>
</evidence>
<evidence type="ECO:0000313" key="3">
    <source>
        <dbReference type="Proteomes" id="UP000623467"/>
    </source>
</evidence>
<feature type="compositionally biased region" description="Basic and acidic residues" evidence="1">
    <location>
        <begin position="470"/>
        <end position="501"/>
    </location>
</feature>